<dbReference type="CDD" id="cd16630">
    <property type="entry name" value="RING-HC_RBR_RNF216"/>
    <property type="match status" value="1"/>
</dbReference>
<reference evidence="11 12" key="1">
    <citation type="journal article" date="2018" name="Evol. Lett.">
        <title>Horizontal gene cluster transfer increased hallucinogenic mushroom diversity.</title>
        <authorList>
            <person name="Reynolds H.T."/>
            <person name="Vijayakumar V."/>
            <person name="Gluck-Thaler E."/>
            <person name="Korotkin H.B."/>
            <person name="Matheny P.B."/>
            <person name="Slot J.C."/>
        </authorList>
    </citation>
    <scope>NUCLEOTIDE SEQUENCE [LARGE SCALE GENOMIC DNA]</scope>
    <source>
        <strain evidence="11 12">2631</strain>
    </source>
</reference>
<dbReference type="PROSITE" id="PS51873">
    <property type="entry name" value="TRIAD"/>
    <property type="match status" value="1"/>
</dbReference>
<sequence>MTTQGRLARAKHAAQSTVIDIGSSPEPFGRTGSASRTRASVSQTNVKGKGKATAKSSTRAGKMVMGPVIELTDSDSDTEHGPSAPNGHNYQNDQAQAGSSRPKPFPMTIPQRSNSTLTVLPATSSLENIPVASGSCLQLKKRKAPATAPPFLASQSDEENAPPVMDDVVPHKKAKVVEQDMNGQAADDEWDPEMQPYLLQFYEEYERDRKRMDAPAPADRVPVTVPAPHPMVPDFEHAVAQVPLPNPIPVPAAAAAPLSQVASVHAVEPVILAEPQPEPNQDPTARTIAQILEIIPDVEPNYLRGLVDTHSPNFGAQTTEHILGLLFENGGYPRVDKSKGKRKVADEEVAEDNSDRPQKKVKVDYASIDRDPGSSVYYELALVSRLSFFSSSPPGISAHRSDITWCFRRYVSNIHLQMSFPFVPKPFLRRMLEQHNKLYAPAHFAVTALEKAHVEARGDPYVFLQYIPKTTRYSPVKDLKKFKAASDKAFTEERRWLIEHLQDPTETKIGVVGTTIADAEQESSNKGKEKAVEEDAPLEDGTGIECQCCFSEYAFDKMVQCPETHLFCSSCVSQYAATKLGEHDPSIVCMHASGCALPFTESELRRILSPKLMGLYERVKQQKEIQEAGLEGLEECPFCEWKCVLEASNEEEKLFRCGNEEGGCGVDHLPKSCKEVEEDNVLDGRHVIEEAMTFVKETGCNKMTCPNCRTLSCYVCRQVINGYQHFDQTQPGQPTTSRAGGKCRLWDNVEERHAVEVRAAAEKAAAEYKRDHPDVNEEGIKVDLPVVPPPPPPLPTIPGNRVFNAPGALLGVIPPPLPAAHVLPQFAARPMQQVIDAQAQLQRMQRYGQQMLADAQHRLIEQPPPARLRAPKQTRARAQERVQQRAEDHRLEQQQLIQQAEARHLARQRQHLQQQQQVEAHRLEQQRRQEQLRVELQAEGQAFLVQQQALQARQAERVQEAARLNVEYGRLQRQQLERARAHEVQAREQQIAQAAANVRLHADVARVQQQRAAQQLRIATAHQLAVPAAGNVQLAWDRVYEDALRRHNDERARRQ</sequence>
<protein>
    <recommendedName>
        <fullName evidence="10">RING-type domain-containing protein</fullName>
    </recommendedName>
</protein>
<dbReference type="CDD" id="cd20339">
    <property type="entry name" value="BRcat_RBR_RNF216"/>
    <property type="match status" value="1"/>
</dbReference>
<feature type="domain" description="RING-type" evidence="10">
    <location>
        <begin position="542"/>
        <end position="747"/>
    </location>
</feature>
<accession>A0A409VQV3</accession>
<evidence type="ECO:0000256" key="1">
    <source>
        <dbReference type="ARBA" id="ARBA00004906"/>
    </source>
</evidence>
<dbReference type="InterPro" id="IPR047545">
    <property type="entry name" value="BRcat_RBR_RNF216"/>
</dbReference>
<evidence type="ECO:0000313" key="11">
    <source>
        <dbReference type="EMBL" id="PPQ68665.1"/>
    </source>
</evidence>
<evidence type="ECO:0000256" key="6">
    <source>
        <dbReference type="ARBA" id="ARBA00022786"/>
    </source>
</evidence>
<evidence type="ECO:0000256" key="9">
    <source>
        <dbReference type="SAM" id="MobiDB-lite"/>
    </source>
</evidence>
<dbReference type="InterPro" id="IPR047544">
    <property type="entry name" value="RING-HC_RBR_RNF216"/>
</dbReference>
<keyword evidence="3" id="KW-0479">Metal-binding</keyword>
<feature type="coiled-coil region" evidence="8">
    <location>
        <begin position="879"/>
        <end position="933"/>
    </location>
</feature>
<dbReference type="GO" id="GO:0008270">
    <property type="term" value="F:zinc ion binding"/>
    <property type="evidence" value="ECO:0007669"/>
    <property type="project" value="UniProtKB-KW"/>
</dbReference>
<gene>
    <name evidence="11" type="ORF">CVT25_012319</name>
</gene>
<evidence type="ECO:0000256" key="8">
    <source>
        <dbReference type="SAM" id="Coils"/>
    </source>
</evidence>
<keyword evidence="12" id="KW-1185">Reference proteome</keyword>
<feature type="region of interest" description="Disordered" evidence="9">
    <location>
        <begin position="336"/>
        <end position="358"/>
    </location>
</feature>
<keyword evidence="4" id="KW-0677">Repeat</keyword>
<evidence type="ECO:0000313" key="12">
    <source>
        <dbReference type="Proteomes" id="UP000283269"/>
    </source>
</evidence>
<name>A0A409VQV3_PSICY</name>
<keyword evidence="7" id="KW-0862">Zinc</keyword>
<dbReference type="Pfam" id="PF26191">
    <property type="entry name" value="RING-HC_RBR_RNF216"/>
    <property type="match status" value="1"/>
</dbReference>
<dbReference type="PANTHER" id="PTHR22770:SF47">
    <property type="entry name" value="E3 UBIQUITIN-PROTEIN LIGASE RNF216"/>
    <property type="match status" value="1"/>
</dbReference>
<comment type="pathway">
    <text evidence="1">Protein modification; protein ubiquitination.</text>
</comment>
<dbReference type="STRING" id="93625.A0A409VQV3"/>
<feature type="compositionally biased region" description="Polar residues" evidence="9">
    <location>
        <begin position="32"/>
        <end position="46"/>
    </location>
</feature>
<proteinExistence type="predicted"/>
<dbReference type="PANTHER" id="PTHR22770">
    <property type="entry name" value="UBIQUITIN CONJUGATING ENZYME 7 INTERACTING PROTEIN-RELATED"/>
    <property type="match status" value="1"/>
</dbReference>
<dbReference type="EMBL" id="NHYD01003952">
    <property type="protein sequence ID" value="PPQ68665.1"/>
    <property type="molecule type" value="Genomic_DNA"/>
</dbReference>
<organism evidence="11 12">
    <name type="scientific">Psilocybe cyanescens</name>
    <dbReference type="NCBI Taxonomy" id="93625"/>
    <lineage>
        <taxon>Eukaryota</taxon>
        <taxon>Fungi</taxon>
        <taxon>Dikarya</taxon>
        <taxon>Basidiomycota</taxon>
        <taxon>Agaricomycotina</taxon>
        <taxon>Agaricomycetes</taxon>
        <taxon>Agaricomycetidae</taxon>
        <taxon>Agaricales</taxon>
        <taxon>Agaricineae</taxon>
        <taxon>Strophariaceae</taxon>
        <taxon>Psilocybe</taxon>
    </lineage>
</organism>
<evidence type="ECO:0000259" key="10">
    <source>
        <dbReference type="PROSITE" id="PS51873"/>
    </source>
</evidence>
<evidence type="ECO:0000256" key="5">
    <source>
        <dbReference type="ARBA" id="ARBA00022771"/>
    </source>
</evidence>
<dbReference type="AlphaFoldDB" id="A0A409VQV3"/>
<evidence type="ECO:0000256" key="7">
    <source>
        <dbReference type="ARBA" id="ARBA00022833"/>
    </source>
</evidence>
<dbReference type="SUPFAM" id="SSF57850">
    <property type="entry name" value="RING/U-box"/>
    <property type="match status" value="1"/>
</dbReference>
<dbReference type="InParanoid" id="A0A409VQV3"/>
<keyword evidence="2" id="KW-0808">Transferase</keyword>
<dbReference type="InterPro" id="IPR044066">
    <property type="entry name" value="TRIAD_supradom"/>
</dbReference>
<keyword evidence="6" id="KW-0833">Ubl conjugation pathway</keyword>
<evidence type="ECO:0000256" key="4">
    <source>
        <dbReference type="ARBA" id="ARBA00022737"/>
    </source>
</evidence>
<feature type="region of interest" description="Disordered" evidence="9">
    <location>
        <begin position="1"/>
        <end position="106"/>
    </location>
</feature>
<dbReference type="Proteomes" id="UP000283269">
    <property type="component" value="Unassembled WGS sequence"/>
</dbReference>
<feature type="compositionally biased region" description="Polar residues" evidence="9">
    <location>
        <begin position="86"/>
        <end position="99"/>
    </location>
</feature>
<feature type="compositionally biased region" description="Basic and acidic residues" evidence="9">
    <location>
        <begin position="336"/>
        <end position="346"/>
    </location>
</feature>
<keyword evidence="5" id="KW-0863">Zinc-finger</keyword>
<dbReference type="Gene3D" id="3.30.40.10">
    <property type="entry name" value="Zinc/RING finger domain, C3HC4 (zinc finger)"/>
    <property type="match status" value="1"/>
</dbReference>
<evidence type="ECO:0000256" key="3">
    <source>
        <dbReference type="ARBA" id="ARBA00022723"/>
    </source>
</evidence>
<evidence type="ECO:0000256" key="2">
    <source>
        <dbReference type="ARBA" id="ARBA00022679"/>
    </source>
</evidence>
<dbReference type="OrthoDB" id="10009520at2759"/>
<dbReference type="InterPro" id="IPR051628">
    <property type="entry name" value="LUBAC_E3_Ligases"/>
</dbReference>
<dbReference type="InterPro" id="IPR013083">
    <property type="entry name" value="Znf_RING/FYVE/PHD"/>
</dbReference>
<dbReference type="Pfam" id="PF26200">
    <property type="entry name" value="Rcat_RNF216"/>
    <property type="match status" value="1"/>
</dbReference>
<comment type="caution">
    <text evidence="11">The sequence shown here is derived from an EMBL/GenBank/DDBJ whole genome shotgun (WGS) entry which is preliminary data.</text>
</comment>
<dbReference type="GO" id="GO:0016740">
    <property type="term" value="F:transferase activity"/>
    <property type="evidence" value="ECO:0007669"/>
    <property type="project" value="UniProtKB-KW"/>
</dbReference>
<keyword evidence="8" id="KW-0175">Coiled coil</keyword>